<dbReference type="InterPro" id="IPR051453">
    <property type="entry name" value="MBL_Glyoxalase_II"/>
</dbReference>
<dbReference type="Proteomes" id="UP000316925">
    <property type="component" value="Unassembled WGS sequence"/>
</dbReference>
<accession>A0A523YP22</accession>
<evidence type="ECO:0000256" key="1">
    <source>
        <dbReference type="ARBA" id="ARBA00001947"/>
    </source>
</evidence>
<name>A0A523YP22_UNCAE</name>
<reference evidence="6 7" key="1">
    <citation type="submission" date="2019-03" db="EMBL/GenBank/DDBJ databases">
        <title>Metabolic potential of uncultured bacteria and archaea associated with petroleum seepage in deep-sea sediments.</title>
        <authorList>
            <person name="Dong X."/>
            <person name="Hubert C."/>
        </authorList>
    </citation>
    <scope>NUCLEOTIDE SEQUENCE [LARGE SCALE GENOMIC DNA]</scope>
    <source>
        <strain evidence="6">E29_bin28</strain>
    </source>
</reference>
<gene>
    <name evidence="6" type="ORF">E3J33_02375</name>
</gene>
<dbReference type="PANTHER" id="PTHR46233:SF3">
    <property type="entry name" value="HYDROXYACYLGLUTATHIONE HYDROLASE GLOC"/>
    <property type="match status" value="1"/>
</dbReference>
<sequence>MKVEKLVVGEMQANCYLVWDEQSKEAVVIDPGGDPDTIIDAISRNSLKVIHIINTHGHVDHVEANDLIRQKTGATLLIHSADVSLLQDLELNLSQALGRGKNFLPPTKALEDKDKLKLNGFELEVLHTPGHTPGSICLYGDKSLFSGDTLFAGGVGRTDLPGGNFRQLKDSLEHKILKLSDGVVVYPGHGPNTTIGKERRDNPFLGN</sequence>
<dbReference type="PANTHER" id="PTHR46233">
    <property type="entry name" value="HYDROXYACYLGLUTATHIONE HYDROLASE GLOC"/>
    <property type="match status" value="1"/>
</dbReference>
<protein>
    <submittedName>
        <fullName evidence="6">MBL fold metallo-hydrolase</fullName>
    </submittedName>
</protein>
<dbReference type="GO" id="GO:0046872">
    <property type="term" value="F:metal ion binding"/>
    <property type="evidence" value="ECO:0007669"/>
    <property type="project" value="UniProtKB-KW"/>
</dbReference>
<evidence type="ECO:0000256" key="2">
    <source>
        <dbReference type="ARBA" id="ARBA00022723"/>
    </source>
</evidence>
<dbReference type="EMBL" id="SOIJ01000136">
    <property type="protein sequence ID" value="TET93189.1"/>
    <property type="molecule type" value="Genomic_DNA"/>
</dbReference>
<keyword evidence="4" id="KW-0862">Zinc</keyword>
<dbReference type="GO" id="GO:0016787">
    <property type="term" value="F:hydrolase activity"/>
    <property type="evidence" value="ECO:0007669"/>
    <property type="project" value="UniProtKB-KW"/>
</dbReference>
<feature type="domain" description="Metallo-beta-lactamase" evidence="5">
    <location>
        <begin position="12"/>
        <end position="189"/>
    </location>
</feature>
<evidence type="ECO:0000256" key="3">
    <source>
        <dbReference type="ARBA" id="ARBA00022801"/>
    </source>
</evidence>
<keyword evidence="2" id="KW-0479">Metal-binding</keyword>
<evidence type="ECO:0000256" key="4">
    <source>
        <dbReference type="ARBA" id="ARBA00022833"/>
    </source>
</evidence>
<evidence type="ECO:0000259" key="5">
    <source>
        <dbReference type="SMART" id="SM00849"/>
    </source>
</evidence>
<evidence type="ECO:0000313" key="7">
    <source>
        <dbReference type="Proteomes" id="UP000316925"/>
    </source>
</evidence>
<dbReference type="SMART" id="SM00849">
    <property type="entry name" value="Lactamase_B"/>
    <property type="match status" value="1"/>
</dbReference>
<dbReference type="InterPro" id="IPR001279">
    <property type="entry name" value="Metallo-B-lactamas"/>
</dbReference>
<comment type="caution">
    <text evidence="6">The sequence shown here is derived from an EMBL/GenBank/DDBJ whole genome shotgun (WGS) entry which is preliminary data.</text>
</comment>
<dbReference type="InterPro" id="IPR036866">
    <property type="entry name" value="RibonucZ/Hydroxyglut_hydro"/>
</dbReference>
<organism evidence="6 7">
    <name type="scientific">Aerophobetes bacterium</name>
    <dbReference type="NCBI Taxonomy" id="2030807"/>
    <lineage>
        <taxon>Bacteria</taxon>
        <taxon>Candidatus Aerophobota</taxon>
    </lineage>
</organism>
<dbReference type="SUPFAM" id="SSF56281">
    <property type="entry name" value="Metallo-hydrolase/oxidoreductase"/>
    <property type="match status" value="1"/>
</dbReference>
<keyword evidence="3 6" id="KW-0378">Hydrolase</keyword>
<dbReference type="CDD" id="cd06262">
    <property type="entry name" value="metallo-hydrolase-like_MBL-fold"/>
    <property type="match status" value="1"/>
</dbReference>
<dbReference type="Pfam" id="PF00753">
    <property type="entry name" value="Lactamase_B"/>
    <property type="match status" value="1"/>
</dbReference>
<dbReference type="Gene3D" id="3.60.15.10">
    <property type="entry name" value="Ribonuclease Z/Hydroxyacylglutathione hydrolase-like"/>
    <property type="match status" value="1"/>
</dbReference>
<dbReference type="AlphaFoldDB" id="A0A523YP22"/>
<proteinExistence type="predicted"/>
<comment type="cofactor">
    <cofactor evidence="1">
        <name>Zn(2+)</name>
        <dbReference type="ChEBI" id="CHEBI:29105"/>
    </cofactor>
</comment>
<evidence type="ECO:0000313" key="6">
    <source>
        <dbReference type="EMBL" id="TET93189.1"/>
    </source>
</evidence>